<dbReference type="Proteomes" id="UP000239549">
    <property type="component" value="Unassembled WGS sequence"/>
</dbReference>
<gene>
    <name evidence="1" type="ORF">DCCM_3714</name>
</gene>
<sequence>MKAFSLSTACAGDNNLPHRAGDGKGEKRKRLKLIAVPAVAVYFREREIQRKPACCQKPQVIALNQNNKGGKLK</sequence>
<protein>
    <submittedName>
        <fullName evidence="1">Uncharacterized protein</fullName>
    </submittedName>
</protein>
<comment type="caution">
    <text evidence="1">The sequence shown here is derived from an EMBL/GenBank/DDBJ whole genome shotgun (WGS) entry which is preliminary data.</text>
</comment>
<accession>A0A2L2XED6</accession>
<organism evidence="1 2">
    <name type="scientific">Desulfocucumis palustris</name>
    <dbReference type="NCBI Taxonomy" id="1898651"/>
    <lineage>
        <taxon>Bacteria</taxon>
        <taxon>Bacillati</taxon>
        <taxon>Bacillota</taxon>
        <taxon>Clostridia</taxon>
        <taxon>Eubacteriales</taxon>
        <taxon>Desulfocucumaceae</taxon>
        <taxon>Desulfocucumis</taxon>
    </lineage>
</organism>
<name>A0A2L2XED6_9FIRM</name>
<evidence type="ECO:0000313" key="1">
    <source>
        <dbReference type="EMBL" id="GBF34595.1"/>
    </source>
</evidence>
<reference evidence="2" key="1">
    <citation type="submission" date="2018-02" db="EMBL/GenBank/DDBJ databases">
        <title>Genome sequence of Desulfocucumis palustris strain NAW-5.</title>
        <authorList>
            <person name="Watanabe M."/>
            <person name="Kojima H."/>
            <person name="Fukui M."/>
        </authorList>
    </citation>
    <scope>NUCLEOTIDE SEQUENCE [LARGE SCALE GENOMIC DNA]</scope>
    <source>
        <strain evidence="2">NAW-5</strain>
    </source>
</reference>
<proteinExistence type="predicted"/>
<evidence type="ECO:0000313" key="2">
    <source>
        <dbReference type="Proteomes" id="UP000239549"/>
    </source>
</evidence>
<keyword evidence="2" id="KW-1185">Reference proteome</keyword>
<dbReference type="AlphaFoldDB" id="A0A2L2XED6"/>
<dbReference type="EMBL" id="BFAV01000142">
    <property type="protein sequence ID" value="GBF34595.1"/>
    <property type="molecule type" value="Genomic_DNA"/>
</dbReference>